<evidence type="ECO:0000313" key="4">
    <source>
        <dbReference type="EMBL" id="CAE7843469.1"/>
    </source>
</evidence>
<reference evidence="4" key="1">
    <citation type="submission" date="2021-02" db="EMBL/GenBank/DDBJ databases">
        <authorList>
            <person name="Dougan E. K."/>
            <person name="Rhodes N."/>
            <person name="Thang M."/>
            <person name="Chan C."/>
        </authorList>
    </citation>
    <scope>NUCLEOTIDE SEQUENCE</scope>
</reference>
<comment type="caution">
    <text evidence="4">The sequence shown here is derived from an EMBL/GenBank/DDBJ whole genome shotgun (WGS) entry which is preliminary data.</text>
</comment>
<keyword evidence="2" id="KW-0812">Transmembrane</keyword>
<dbReference type="GO" id="GO:0009099">
    <property type="term" value="P:L-valine biosynthetic process"/>
    <property type="evidence" value="ECO:0007669"/>
    <property type="project" value="TreeGrafter"/>
</dbReference>
<accession>A0A813A0H1</accession>
<evidence type="ECO:0000256" key="2">
    <source>
        <dbReference type="SAM" id="Phobius"/>
    </source>
</evidence>
<protein>
    <submittedName>
        <fullName evidence="4">ILV2 protein</fullName>
    </submittedName>
</protein>
<keyword evidence="2" id="KW-0472">Membrane</keyword>
<dbReference type="OrthoDB" id="16262at2759"/>
<dbReference type="AlphaFoldDB" id="A0A813A0H1"/>
<dbReference type="InterPro" id="IPR029061">
    <property type="entry name" value="THDP-binding"/>
</dbReference>
<dbReference type="EMBL" id="CAJNJA010051230">
    <property type="protein sequence ID" value="CAE7843469.1"/>
    <property type="molecule type" value="Genomic_DNA"/>
</dbReference>
<sequence length="650" mass="71271">MPFDPDTFDPDTCETSDIEIKDPTVKVEVHAGEIKPLDDPEDAVKDPWSIMTFGDKERLERVQSVDAKVLKKLTEVADPEGIWKSLQLTLLDGESGEREVASLQCVAFEGMPQWDGPIGLTFGKGLLILSQYGDSQKQRLHFVMQESMARFQGVEESTSAESKSIMASAGTFSSRGSYTATRGVRYLSIPLEVETHIFGVSAEMADVATLWSRFGGGGGWRWGFCNWLRCCKCRCCCRCKCSKCCEGLCTKVEKAETNVWNGAMDHRPGFTEVVSREEREHVDQSYSFDGHHHKGKETRDFTVQQMHVLKFVCQLPSQKPQLCTAWLDPSIDVRSGLKVVSSLRVSSAQMSHNDGPAIQYAWLPAWVESWKASLAFPDKNAVYTGGAAMRVAVTRKTALLSKRQKIAIIIVLIAIVGGFLFWYLVLRGSAEVSAVLRTIWTGGKGGLAIDLALRVPQRVLMAIRTGVRRGSNRPVLRCMRSTLQAVARHREVLRHLGRRAPRSFAPASALPLARLQDVRWHSCKVAPLQEMTGGEVIFNMLVEHGVDTVFGYSGGAVLPLIDAFHGKNIQWITSSHEQCSGHSAAAYAKSTGKFGVAIVTSGPGLTNLVTPMQDALTDGVPMVIFSGQVPTGAMGTDAFQLTCSHAASQD</sequence>
<dbReference type="Gene3D" id="3.40.50.970">
    <property type="match status" value="1"/>
</dbReference>
<gene>
    <name evidence="4" type="primary">ILV2</name>
    <name evidence="4" type="ORF">SNEC2469_LOCUS25754</name>
</gene>
<dbReference type="GO" id="GO:0005739">
    <property type="term" value="C:mitochondrion"/>
    <property type="evidence" value="ECO:0007669"/>
    <property type="project" value="TreeGrafter"/>
</dbReference>
<comment type="similarity">
    <text evidence="1">Belongs to the TPP enzyme family.</text>
</comment>
<dbReference type="GO" id="GO:0009097">
    <property type="term" value="P:isoleucine biosynthetic process"/>
    <property type="evidence" value="ECO:0007669"/>
    <property type="project" value="TreeGrafter"/>
</dbReference>
<dbReference type="GO" id="GO:0003984">
    <property type="term" value="F:acetolactate synthase activity"/>
    <property type="evidence" value="ECO:0007669"/>
    <property type="project" value="TreeGrafter"/>
</dbReference>
<feature type="transmembrane region" description="Helical" evidence="2">
    <location>
        <begin position="406"/>
        <end position="425"/>
    </location>
</feature>
<evidence type="ECO:0000256" key="1">
    <source>
        <dbReference type="ARBA" id="ARBA00007812"/>
    </source>
</evidence>
<name>A0A813A0H1_9DINO</name>
<proteinExistence type="inferred from homology"/>
<dbReference type="InterPro" id="IPR012001">
    <property type="entry name" value="Thiamin_PyroP_enz_TPP-bd_dom"/>
</dbReference>
<dbReference type="PANTHER" id="PTHR18968">
    <property type="entry name" value="THIAMINE PYROPHOSPHATE ENZYMES"/>
    <property type="match status" value="1"/>
</dbReference>
<dbReference type="CDD" id="cd07035">
    <property type="entry name" value="TPP_PYR_POX_like"/>
    <property type="match status" value="1"/>
</dbReference>
<evidence type="ECO:0000259" key="3">
    <source>
        <dbReference type="Pfam" id="PF02776"/>
    </source>
</evidence>
<dbReference type="Proteomes" id="UP000601435">
    <property type="component" value="Unassembled WGS sequence"/>
</dbReference>
<dbReference type="GO" id="GO:0005948">
    <property type="term" value="C:acetolactate synthase complex"/>
    <property type="evidence" value="ECO:0007669"/>
    <property type="project" value="TreeGrafter"/>
</dbReference>
<dbReference type="SUPFAM" id="SSF52518">
    <property type="entry name" value="Thiamin diphosphate-binding fold (THDP-binding)"/>
    <property type="match status" value="1"/>
</dbReference>
<dbReference type="GO" id="GO:0050660">
    <property type="term" value="F:flavin adenine dinucleotide binding"/>
    <property type="evidence" value="ECO:0007669"/>
    <property type="project" value="TreeGrafter"/>
</dbReference>
<keyword evidence="2" id="KW-1133">Transmembrane helix</keyword>
<organism evidence="4 5">
    <name type="scientific">Symbiodinium necroappetens</name>
    <dbReference type="NCBI Taxonomy" id="1628268"/>
    <lineage>
        <taxon>Eukaryota</taxon>
        <taxon>Sar</taxon>
        <taxon>Alveolata</taxon>
        <taxon>Dinophyceae</taxon>
        <taxon>Suessiales</taxon>
        <taxon>Symbiodiniaceae</taxon>
        <taxon>Symbiodinium</taxon>
    </lineage>
</organism>
<evidence type="ECO:0000313" key="5">
    <source>
        <dbReference type="Proteomes" id="UP000601435"/>
    </source>
</evidence>
<dbReference type="PANTHER" id="PTHR18968:SF13">
    <property type="entry name" value="ACETOLACTATE SYNTHASE CATALYTIC SUBUNIT, MITOCHONDRIAL"/>
    <property type="match status" value="1"/>
</dbReference>
<dbReference type="InterPro" id="IPR045229">
    <property type="entry name" value="TPP_enz"/>
</dbReference>
<dbReference type="GO" id="GO:0030976">
    <property type="term" value="F:thiamine pyrophosphate binding"/>
    <property type="evidence" value="ECO:0007669"/>
    <property type="project" value="InterPro"/>
</dbReference>
<feature type="domain" description="Thiamine pyrophosphate enzyme N-terminal TPP-binding" evidence="3">
    <location>
        <begin position="531"/>
        <end position="643"/>
    </location>
</feature>
<keyword evidence="5" id="KW-1185">Reference proteome</keyword>
<dbReference type="Pfam" id="PF02776">
    <property type="entry name" value="TPP_enzyme_N"/>
    <property type="match status" value="1"/>
</dbReference>